<dbReference type="InterPro" id="IPR015064">
    <property type="entry name" value="Sda"/>
</dbReference>
<dbReference type="OrthoDB" id="2933732at2"/>
<reference evidence="1" key="1">
    <citation type="submission" date="2020-06" db="EMBL/GenBank/DDBJ databases">
        <title>Insight into the genomes of haloalkaliphilic bacilli from Kenyan soda lakes.</title>
        <authorList>
            <person name="Mwirichia R."/>
            <person name="Villamizar G.C."/>
            <person name="Poehlein A."/>
            <person name="Mugweru J."/>
            <person name="Kipnyargis A."/>
            <person name="Kiplimo D."/>
            <person name="Orwa P."/>
            <person name="Daniel R."/>
        </authorList>
    </citation>
    <scope>NUCLEOTIDE SEQUENCE</scope>
    <source>
        <strain evidence="1">B1096_S55</strain>
    </source>
</reference>
<dbReference type="RefSeq" id="WP_078577143.1">
    <property type="nucleotide sequence ID" value="NZ_JABXYM010000001.1"/>
</dbReference>
<accession>A0A9Q4B2L1</accession>
<keyword evidence="2" id="KW-1185">Reference proteome</keyword>
<evidence type="ECO:0000313" key="2">
    <source>
        <dbReference type="Proteomes" id="UP001057753"/>
    </source>
</evidence>
<comment type="caution">
    <text evidence="1">The sequence shown here is derived from an EMBL/GenBank/DDBJ whole genome shotgun (WGS) entry which is preliminary data.</text>
</comment>
<dbReference type="Gene3D" id="1.10.287.1100">
    <property type="entry name" value="Sporulation inhibitor A"/>
    <property type="match status" value="1"/>
</dbReference>
<dbReference type="AlphaFoldDB" id="A0A9Q4B2L1"/>
<sequence>MKKYGALADLSDELLIETYEKAKDLNLAEDFINLIAEEIERRSKFNKQIHL</sequence>
<proteinExistence type="predicted"/>
<organism evidence="1 2">
    <name type="scientific">Salipaludibacillus agaradhaerens</name>
    <name type="common">Bacillus agaradhaerens</name>
    <dbReference type="NCBI Taxonomy" id="76935"/>
    <lineage>
        <taxon>Bacteria</taxon>
        <taxon>Bacillati</taxon>
        <taxon>Bacillota</taxon>
        <taxon>Bacilli</taxon>
        <taxon>Bacillales</taxon>
        <taxon>Bacillaceae</taxon>
    </lineage>
</organism>
<name>A0A9Q4B2L1_SALAG</name>
<dbReference type="SUPFAM" id="SSF100985">
    <property type="entry name" value="Sporulation inhibitor Sda"/>
    <property type="match status" value="1"/>
</dbReference>
<protein>
    <submittedName>
        <fullName evidence="1">Sporulation histidine kinase inhibitor Sda</fullName>
    </submittedName>
</protein>
<dbReference type="Pfam" id="PF08970">
    <property type="entry name" value="Sda"/>
    <property type="match status" value="1"/>
</dbReference>
<dbReference type="InterPro" id="IPR036916">
    <property type="entry name" value="Sda_sf"/>
</dbReference>
<evidence type="ECO:0000313" key="1">
    <source>
        <dbReference type="EMBL" id="MCR6096820.1"/>
    </source>
</evidence>
<dbReference type="EMBL" id="JABXYM010000001">
    <property type="protein sequence ID" value="MCR6096820.1"/>
    <property type="molecule type" value="Genomic_DNA"/>
</dbReference>
<dbReference type="Proteomes" id="UP001057753">
    <property type="component" value="Unassembled WGS sequence"/>
</dbReference>
<gene>
    <name evidence="1" type="primary">sda</name>
    <name evidence="1" type="ORF">HXA33_09655</name>
</gene>